<proteinExistence type="predicted"/>
<evidence type="ECO:0000313" key="9">
    <source>
        <dbReference type="EMBL" id="AHE13863.1"/>
    </source>
</evidence>
<evidence type="ECO:0000256" key="1">
    <source>
        <dbReference type="ARBA" id="ARBA00012494"/>
    </source>
</evidence>
<dbReference type="PROSITE" id="PS50525">
    <property type="entry name" value="RDRP_SSRNA_NEG_SEG"/>
    <property type="match status" value="1"/>
</dbReference>
<evidence type="ECO:0000259" key="8">
    <source>
        <dbReference type="PROSITE" id="PS50525"/>
    </source>
</evidence>
<dbReference type="EC" id="2.7.7.48" evidence="1"/>
<evidence type="ECO:0000256" key="7">
    <source>
        <dbReference type="SAM" id="Coils"/>
    </source>
</evidence>
<keyword evidence="7" id="KW-0175">Coiled coil</keyword>
<reference evidence="9" key="1">
    <citation type="submission" date="2013-02" db="EMBL/GenBank/DDBJ databases">
        <title>Identification of positive- and negative-sense RNA viruses Sclerotinia sclerotiorum.</title>
        <authorList>
            <person name="Marzono S.-Y.L."/>
            <person name="Hobbs H.A."/>
            <person name="Nelson B.D."/>
            <person name="Eastburn D.M."/>
            <person name="Hartman G.L."/>
            <person name="Domier L.L."/>
        </authorList>
    </citation>
    <scope>NUCLEOTIDE SEQUENCE</scope>
    <source>
        <strain evidence="9">Bz8</strain>
    </source>
</reference>
<dbReference type="InterPro" id="IPR007322">
    <property type="entry name" value="RNA_pol_bunyavir"/>
</dbReference>
<evidence type="ECO:0000256" key="2">
    <source>
        <dbReference type="ARBA" id="ARBA00018602"/>
    </source>
</evidence>
<protein>
    <recommendedName>
        <fullName evidence="2">RNA-directed RNA polymerase L</fullName>
        <ecNumber evidence="1">2.7.7.48</ecNumber>
    </recommendedName>
    <alternativeName>
        <fullName evidence="4">Large structural protein</fullName>
    </alternativeName>
    <alternativeName>
        <fullName evidence="6">Replicase</fullName>
    </alternativeName>
    <alternativeName>
        <fullName evidence="5">Transcriptase</fullName>
    </alternativeName>
</protein>
<dbReference type="GO" id="GO:0003968">
    <property type="term" value="F:RNA-directed RNA polymerase activity"/>
    <property type="evidence" value="ECO:0007669"/>
    <property type="project" value="UniProtKB-EC"/>
</dbReference>
<dbReference type="EMBL" id="KC601996">
    <property type="protein sequence ID" value="AHE13863.1"/>
    <property type="molecule type" value="Genomic_RNA"/>
</dbReference>
<dbReference type="InterPro" id="IPR007099">
    <property type="entry name" value="RNA-dir_pol_NSvirus"/>
</dbReference>
<name>A0A023J4K4_9VIRU</name>
<accession>A0A023J4K4</accession>
<feature type="coiled-coil region" evidence="7">
    <location>
        <begin position="707"/>
        <end position="734"/>
    </location>
</feature>
<dbReference type="GO" id="GO:0006351">
    <property type="term" value="P:DNA-templated transcription"/>
    <property type="evidence" value="ECO:0007669"/>
    <property type="project" value="InterPro"/>
</dbReference>
<organism evidence="9">
    <name type="scientific">Sclerotinia sclerotiorum phlebo-like virus 1</name>
    <dbReference type="NCBI Taxonomy" id="1435451"/>
    <lineage>
        <taxon>Viruses</taxon>
        <taxon>Riboviria</taxon>
        <taxon>Orthornavirae</taxon>
        <taxon>Negarnaviricota</taxon>
        <taxon>Polyploviricotina</taxon>
        <taxon>Bunyaviricetes</taxon>
        <taxon>Hareavirales</taxon>
        <taxon>Phenuiviridae</taxon>
        <taxon>Phlebovirus</taxon>
    </lineage>
</organism>
<feature type="domain" description="RdRp catalytic" evidence="8">
    <location>
        <begin position="1342"/>
        <end position="1547"/>
    </location>
</feature>
<keyword evidence="3" id="KW-0808">Transferase</keyword>
<evidence type="ECO:0000256" key="3">
    <source>
        <dbReference type="ARBA" id="ARBA00022679"/>
    </source>
</evidence>
<evidence type="ECO:0000256" key="4">
    <source>
        <dbReference type="ARBA" id="ARBA00030285"/>
    </source>
</evidence>
<dbReference type="GO" id="GO:0039694">
    <property type="term" value="P:viral RNA genome replication"/>
    <property type="evidence" value="ECO:0007669"/>
    <property type="project" value="InterPro"/>
</dbReference>
<dbReference type="Pfam" id="PF04196">
    <property type="entry name" value="Bunya_RdRp"/>
    <property type="match status" value="1"/>
</dbReference>
<sequence>MSYNDCLDRYLSIKREELTRERQLISDVIRECPVIPTEPNGQCTRYAAEAIIMDATRVERNLFGDFLKLEPEKSSWWSVWSAVNILEMEGIDVGVIIKQTGLCVYTTGDDFPNYYLICDGSHTEWSFCDQHVFYEEMDDDLLTEESLKEYYTRRQNINFYKRIKILVDSTFKWTTMNPVQIVAAACPMIDEEDSYAVAARILFSHSANKGDLDESEYNPDMYSLLALINSLKNAFVNFVVLRQRDHAMLFFSHLNELPSWLIMYDDIEKTYKVSHTMESIQNIPYCESYFGQILNDNNFPVQKDQPCTLTFGDLEVEQETYNIEVTVTSSSDILSRGFTYTIKETNPSLSSEKDVVTSVQAYSWFHKFCGEKLGVKYIDDKLSQICPLEDGYNDYSPDVIHKRTVNGKTHYTVVEFFTRHSGNKQDLGNDLKKKYYKYQNAISARIAKLGCTGTYLVIGINQNHVVSNGYLSDSVLLMLRERYRAGEQIMSEVIRMSGENWFVTKEDNQSYHKARKIIQSFILNKDGEITEDHLKTWNKRMSPKSILEKKSLFIQTLEGEMKSIQTSEMLIDAKLMDHWATIALECESNEHGVQNADRMKDICIYPGFIPQEVETQQTVKASHQNLPYRVYENDDKKQAHYDVWRDALWKVEDHEWSQEDEKRMNETLIEESELSVESADIHSRLNFLRDEKKRLKEAGKMSDSKEVKEITKKEDDLKDKVKTLNEKKKALKDKMGTTFERGAYKRVKVDFSDVMRKVLGELGVQGKEMKDDPYVKKLHEQKKKSLSPETSTSDIDGFLYSNWFMQEALRVRRLAKELVDDSAKMMGSHALVDLLESCIDETNAGKYSKFVSNLTQELAANRFIGKDDEDCFHVKKMRNWDCTLLIKCTRGMTFFSVGCENPTLMPEEYDDIFTKPYEESGFYFTPFRSIKTHNIDHHLKTESKLAQCVLTAKQLSNTSDSQFNTKSDVRKHLFSDPEFLANFNLQWIIYLENKTQTEEVVTLSRYVMMRCITNVNFKRNSHLVLNKCSRVFRSRLQLWLTKKLAEFCSVVNGEKGRLPYKDRMGKFVNIYNPFTGQKVIRGAQLVIPCYFGYLVSKIRPTEKNSLTDMLIKITEPEREWRDIKKELENNKDIDGNPRPIDFRVDDHKEYKRFVWDKDLMNMVVDSVKEDMKRKFGLNWEARIERLIITSFAKSKFEDIATTKASSNFDPNYNLVLSKGVQNNYLDYVKRLRLRGGRPRVVSAIILFVEEVEKKYNVEINDLIDLLPYANKKLQDQKHLLVDLFKKEQHGGLREIYVMEIAARVVQYFNEKIGRILCGFYESEIMTSPKNKYLIPINHSKTFKKENPNSKSLTFGYAADAAKWNQNHHVDKFIHMLVRLLPPLFSCFIASTIHNWIHKRIQIPVQILECINNSTDATLLSKPELIKLRAEHFGGENLHGIHPKNTDYVDIESGMMQGIFHFISSALHTFYQEWLRKMFYYGMEQMGLRKPVISLQQSSDDSSMIVSWPHVKNSKTSKSLALLTKALFNTKDVLGLRMGIRPSIEKSVSMLMNSIEFNSEFFFDDSWVRPTNRWTYVTDMVQISETFQPRYESFSNSLSDYLAGGGDLISASVLQRYQGRLHYMMLGEGLSPFFAEAHEVLLELRDPGCGYFIMSPTSLCGLLPFTANYYFLIQQDPNIRKSVKAWYDDSKLRSKGFQPSIGQQVNQNSIKFGGRRKYEPFLESLSRNIPSWENDLDKNPGLAFRKAQMYKESRLKFLQQYSNPGIAVSMNQTCPLYKEIAAGVYKLHQACWLRRLAWSESLSGEKTSLLRIMKAEIEKNKTRTADLQQEELDKLFPNRQYYDHYWRMSQIYNKGVLVSETIRMRSRAIITIVDHGYNSTIPILELASFQFFGEPDVPMTEEMFTELWEKTKVMYPFLGDSAEETKNKLGADHYYEVSNYLQSFRAQKDRELFLTSTTAKTAEGLDAGAVITRIMSFGCKLRVSKNVDFKDYLDDMKRFDQLMVFLRELPLDPKVTKREIRSMFDQMPMIGKAPLELCSKRASTLSIMSKVVREECTTAEALNLIERTGTGALSYFDPEGRQTRDDDTKDYKGKGVLRIKIRDCYYVIVAQDSEITLLACSRIDSKKTDEKVLATICKSLKWSSEAKGNGVQMSFNGTKFQMNEGCPVIEDQGLEKNFRMDKNITLKLTHSFWKDGTSVRLTGGGITFLSYSVDTRNYDFKSLAFKTKEKLLSLFTNGNVLKYDDLMEELWKVTRNPRNKRFIWDLLTDMMEERLKYYPSNRTEEVVGNAMTDAEFDMFMDQDFNEMLDEANDQFAGLSEMIDIDFAAFDDEDDFTALDFHGSSDSKKVNTRKLLILGNPFSEIFHYLKETDKLTNMQIVTLFMHKTVTKNRKPVSLTSWLKNIFGLDEADDLWFPEDLEEDEDVVEDDFEDFYDERPSAPTISSVDFRDDEIEAFDFVSIYSRVEIQLMGYKRDEVRRHLELIKPDLGDDQKELGHLIDLVKDANLDVTILNQGDDILYRSRTRSQWFIKRVKPHTYIMW</sequence>
<evidence type="ECO:0000256" key="6">
    <source>
        <dbReference type="ARBA" id="ARBA00031012"/>
    </source>
</evidence>
<evidence type="ECO:0000256" key="5">
    <source>
        <dbReference type="ARBA" id="ARBA00030436"/>
    </source>
</evidence>